<dbReference type="GO" id="GO:0005829">
    <property type="term" value="C:cytosol"/>
    <property type="evidence" value="ECO:0007669"/>
    <property type="project" value="TreeGrafter"/>
</dbReference>
<dbReference type="EMBL" id="DVOH01000006">
    <property type="protein sequence ID" value="HIU99566.1"/>
    <property type="molecule type" value="Genomic_DNA"/>
</dbReference>
<organism evidence="1 2">
    <name type="scientific">Candidatus Stercoripulliclostridium merdipullorum</name>
    <dbReference type="NCBI Taxonomy" id="2840952"/>
    <lineage>
        <taxon>Bacteria</taxon>
        <taxon>Bacillati</taxon>
        <taxon>Bacillota</taxon>
        <taxon>Clostridia</taxon>
        <taxon>Eubacteriales</taxon>
        <taxon>Candidatus Stercoripulliclostridium</taxon>
    </lineage>
</organism>
<comment type="caution">
    <text evidence="1">The sequence shown here is derived from an EMBL/GenBank/DDBJ whole genome shotgun (WGS) entry which is preliminary data.</text>
</comment>
<dbReference type="PANTHER" id="PTHR34986">
    <property type="entry name" value="EVOLVED BETA-GALACTOSIDASE SUBUNIT BETA"/>
    <property type="match status" value="1"/>
</dbReference>
<dbReference type="InterPro" id="IPR037012">
    <property type="entry name" value="NanQ/TabA/YiaL_sf"/>
</dbReference>
<dbReference type="InterPro" id="IPR004375">
    <property type="entry name" value="NanQ/TabA/YiaL"/>
</dbReference>
<accession>A0A9D1NAI9</accession>
<evidence type="ECO:0000313" key="2">
    <source>
        <dbReference type="Proteomes" id="UP000886891"/>
    </source>
</evidence>
<protein>
    <submittedName>
        <fullName evidence="1">YhcH/YjgK/YiaL family protein</fullName>
    </submittedName>
</protein>
<evidence type="ECO:0000313" key="1">
    <source>
        <dbReference type="EMBL" id="HIU99566.1"/>
    </source>
</evidence>
<name>A0A9D1NAI9_9FIRM</name>
<dbReference type="SUPFAM" id="SSF51197">
    <property type="entry name" value="Clavaminate synthase-like"/>
    <property type="match status" value="1"/>
</dbReference>
<gene>
    <name evidence="1" type="ORF">IAB14_00440</name>
</gene>
<dbReference type="NCBIfam" id="TIGR00022">
    <property type="entry name" value="YhcH/YjgK/YiaL family protein"/>
    <property type="match status" value="1"/>
</dbReference>
<dbReference type="Gene3D" id="2.60.120.370">
    <property type="entry name" value="YhcH/YjgK/YiaL"/>
    <property type="match status" value="1"/>
</dbReference>
<proteinExistence type="predicted"/>
<reference evidence="1" key="1">
    <citation type="submission" date="2020-10" db="EMBL/GenBank/DDBJ databases">
        <authorList>
            <person name="Gilroy R."/>
        </authorList>
    </citation>
    <scope>NUCLEOTIDE SEQUENCE</scope>
    <source>
        <strain evidence="1">23406</strain>
    </source>
</reference>
<dbReference type="PANTHER" id="PTHR34986:SF1">
    <property type="entry name" value="PROTEIN YIAL"/>
    <property type="match status" value="1"/>
</dbReference>
<dbReference type="Pfam" id="PF04074">
    <property type="entry name" value="DUF386"/>
    <property type="match status" value="1"/>
</dbReference>
<dbReference type="AlphaFoldDB" id="A0A9D1NAI9"/>
<sequence length="149" mass="16583">MIYSDLKNGGIFAAIDDKIAQCLAYAPNLNADTPCGRYDLSADVYVNVMTYEPKPVEQAVAETHNRYADLQLILDGAEWMGCPDREAITIVTPYDAQKDIALWTQSNIPLLPMRKGTWALFMPGEPHAPSLKMQEGSVKKAVFKIRYGD</sequence>
<dbReference type="Proteomes" id="UP000886891">
    <property type="component" value="Unassembled WGS sequence"/>
</dbReference>
<reference evidence="1" key="2">
    <citation type="journal article" date="2021" name="PeerJ">
        <title>Extensive microbial diversity within the chicken gut microbiome revealed by metagenomics and culture.</title>
        <authorList>
            <person name="Gilroy R."/>
            <person name="Ravi A."/>
            <person name="Getino M."/>
            <person name="Pursley I."/>
            <person name="Horton D.L."/>
            <person name="Alikhan N.F."/>
            <person name="Baker D."/>
            <person name="Gharbi K."/>
            <person name="Hall N."/>
            <person name="Watson M."/>
            <person name="Adriaenssens E.M."/>
            <person name="Foster-Nyarko E."/>
            <person name="Jarju S."/>
            <person name="Secka A."/>
            <person name="Antonio M."/>
            <person name="Oren A."/>
            <person name="Chaudhuri R.R."/>
            <person name="La Ragione R."/>
            <person name="Hildebrand F."/>
            <person name="Pallen M.J."/>
        </authorList>
    </citation>
    <scope>NUCLEOTIDE SEQUENCE</scope>
    <source>
        <strain evidence="1">23406</strain>
    </source>
</reference>